<dbReference type="EMBL" id="JAUFPU010000018">
    <property type="protein sequence ID" value="MDN3578277.1"/>
    <property type="molecule type" value="Genomic_DNA"/>
</dbReference>
<feature type="domain" description="TniQ" evidence="1">
    <location>
        <begin position="13"/>
        <end position="167"/>
    </location>
</feature>
<feature type="domain" description="Transposon Tn7 transposition protein TnsD C-terminal" evidence="2">
    <location>
        <begin position="212"/>
        <end position="558"/>
    </location>
</feature>
<dbReference type="InterPro" id="IPR009057">
    <property type="entry name" value="Homeodomain-like_sf"/>
</dbReference>
<dbReference type="SUPFAM" id="SSF46689">
    <property type="entry name" value="Homeodomain-like"/>
    <property type="match status" value="1"/>
</dbReference>
<dbReference type="RefSeq" id="WP_290333626.1">
    <property type="nucleotide sequence ID" value="NZ_JAUFPU010000018.1"/>
</dbReference>
<organism evidence="3 4">
    <name type="scientific">Chitinimonas viridis</name>
    <dbReference type="NCBI Taxonomy" id="664880"/>
    <lineage>
        <taxon>Bacteria</taxon>
        <taxon>Pseudomonadati</taxon>
        <taxon>Pseudomonadota</taxon>
        <taxon>Betaproteobacteria</taxon>
        <taxon>Neisseriales</taxon>
        <taxon>Chitinibacteraceae</taxon>
        <taxon>Chitinimonas</taxon>
    </lineage>
</organism>
<proteinExistence type="predicted"/>
<accession>A0ABT8B910</accession>
<reference evidence="3" key="1">
    <citation type="journal article" date="2014" name="Int. J. Syst. Evol. Microbiol.">
        <title>Complete genome of a new Firmicutes species belonging to the dominant human colonic microbiota ('Ruminococcus bicirculans') reveals two chromosomes and a selective capacity to utilize plant glucans.</title>
        <authorList>
            <consortium name="NISC Comparative Sequencing Program"/>
            <person name="Wegmann U."/>
            <person name="Louis P."/>
            <person name="Goesmann A."/>
            <person name="Henrissat B."/>
            <person name="Duncan S.H."/>
            <person name="Flint H.J."/>
        </authorList>
    </citation>
    <scope>NUCLEOTIDE SEQUENCE</scope>
    <source>
        <strain evidence="3">CECT 7703</strain>
    </source>
</reference>
<name>A0ABT8B910_9NEIS</name>
<evidence type="ECO:0000313" key="4">
    <source>
        <dbReference type="Proteomes" id="UP001180081"/>
    </source>
</evidence>
<sequence length="578" mass="64582">MSLIDDRLTFAVGPPALPDETLFSWCSRYHRLTANALDRWTCMQLFGHCRQGSAHDIPARLNVLAQRTKGLIGQPLEIIRGRTLLPFYLPFKVKTVADAAIEHVCHEGIGSLKYRLGMLTSGMGAAHPLKICPACLEEARDLYGWSYWRRVHQMPGVWICPTHRTFLHCSSWKSQSAHRFAWGLPTKVGCKPVASLDHADGRLFEWMIRVARTSMATLDARPSSFDDPQRIALVFRRRFQQIGLASESGRVRWGDVRCELLSRVADIQAIPEMSHKATEALLAAQLSRLLTGRALAHPLRYVVWIACWFDSFSAFSGAYAQTHSEPTDIGETTAEDPPQTSAANRQQLAQTLLRLGHMSSTAIARQLGVTPHTIAAWAAAGNIATPRRPKKLDGQQWQGIVTLLREGHDKASVAHSHDIAESTVTRILRSVPGLQLEWHRVRHEQARAEARQAFQAVATLLGPLGIKAIRRMIPSAYAWLYRNDRQWLQEKSDERRSRGSNHAVQRIQQADQALSSTVRSVAAAIAADLPRFTFEDMKRSVPALGKAVRYPNRWPLTVMALGEVFRANAPRSASLIPS</sequence>
<dbReference type="Pfam" id="PF15978">
    <property type="entry name" value="TnsD"/>
    <property type="match status" value="1"/>
</dbReference>
<gene>
    <name evidence="3" type="ORF">QWZ03_16025</name>
</gene>
<dbReference type="Proteomes" id="UP001180081">
    <property type="component" value="Unassembled WGS sequence"/>
</dbReference>
<dbReference type="Pfam" id="PF06527">
    <property type="entry name" value="TniQ"/>
    <property type="match status" value="1"/>
</dbReference>
<comment type="caution">
    <text evidence="3">The sequence shown here is derived from an EMBL/GenBank/DDBJ whole genome shotgun (WGS) entry which is preliminary data.</text>
</comment>
<dbReference type="InterPro" id="IPR032750">
    <property type="entry name" value="TnsD_C"/>
</dbReference>
<keyword evidence="4" id="KW-1185">Reference proteome</keyword>
<protein>
    <submittedName>
        <fullName evidence="3">TnsD family Tn7-like transposition protein</fullName>
    </submittedName>
</protein>
<evidence type="ECO:0000313" key="3">
    <source>
        <dbReference type="EMBL" id="MDN3578277.1"/>
    </source>
</evidence>
<evidence type="ECO:0000259" key="1">
    <source>
        <dbReference type="Pfam" id="PF06527"/>
    </source>
</evidence>
<reference evidence="3" key="2">
    <citation type="submission" date="2023-06" db="EMBL/GenBank/DDBJ databases">
        <authorList>
            <person name="Lucena T."/>
            <person name="Sun Q."/>
        </authorList>
    </citation>
    <scope>NUCLEOTIDE SEQUENCE</scope>
    <source>
        <strain evidence="3">CECT 7703</strain>
    </source>
</reference>
<dbReference type="InterPro" id="IPR009492">
    <property type="entry name" value="TniQ"/>
</dbReference>
<evidence type="ECO:0000259" key="2">
    <source>
        <dbReference type="Pfam" id="PF15978"/>
    </source>
</evidence>